<reference evidence="1 2" key="1">
    <citation type="submission" date="2023-05" db="EMBL/GenBank/DDBJ databases">
        <title>Sedimentitalea sp. nov. JM2-8.</title>
        <authorList>
            <person name="Huang J."/>
        </authorList>
    </citation>
    <scope>NUCLEOTIDE SEQUENCE [LARGE SCALE GENOMIC DNA]</scope>
    <source>
        <strain evidence="1 2">JM2-8</strain>
    </source>
</reference>
<name>A0ABT7FL74_9RHOB</name>
<dbReference type="Proteomes" id="UP001227126">
    <property type="component" value="Unassembled WGS sequence"/>
</dbReference>
<comment type="caution">
    <text evidence="1">The sequence shown here is derived from an EMBL/GenBank/DDBJ whole genome shotgun (WGS) entry which is preliminary data.</text>
</comment>
<dbReference type="RefSeq" id="WP_284487555.1">
    <property type="nucleotide sequence ID" value="NZ_JASNJE010000044.1"/>
</dbReference>
<accession>A0ABT7FL74</accession>
<dbReference type="EMBL" id="JASNJE010000044">
    <property type="protein sequence ID" value="MDK3075633.1"/>
    <property type="molecule type" value="Genomic_DNA"/>
</dbReference>
<gene>
    <name evidence="1" type="ORF">QO034_21430</name>
</gene>
<evidence type="ECO:0000313" key="1">
    <source>
        <dbReference type="EMBL" id="MDK3075633.1"/>
    </source>
</evidence>
<organism evidence="1 2">
    <name type="scientific">Sedimentitalea xiamensis</name>
    <dbReference type="NCBI Taxonomy" id="3050037"/>
    <lineage>
        <taxon>Bacteria</taxon>
        <taxon>Pseudomonadati</taxon>
        <taxon>Pseudomonadota</taxon>
        <taxon>Alphaproteobacteria</taxon>
        <taxon>Rhodobacterales</taxon>
        <taxon>Paracoccaceae</taxon>
        <taxon>Sedimentitalea</taxon>
    </lineage>
</organism>
<keyword evidence="2" id="KW-1185">Reference proteome</keyword>
<sequence length="59" mass="6311">MSGHRILSLRFPRLGAERLLRGLRGLDERPFAVVVAEQSNMQVITSLNASAAAAGLHVG</sequence>
<proteinExistence type="predicted"/>
<protein>
    <submittedName>
        <fullName evidence="1">Uncharacterized protein</fullName>
    </submittedName>
</protein>
<evidence type="ECO:0000313" key="2">
    <source>
        <dbReference type="Proteomes" id="UP001227126"/>
    </source>
</evidence>